<evidence type="ECO:0000256" key="3">
    <source>
        <dbReference type="ARBA" id="ARBA00023295"/>
    </source>
</evidence>
<evidence type="ECO:0000313" key="7">
    <source>
        <dbReference type="EMBL" id="MFD2115716.1"/>
    </source>
</evidence>
<reference evidence="8" key="1">
    <citation type="journal article" date="2019" name="Int. J. Syst. Evol. Microbiol.">
        <title>The Global Catalogue of Microorganisms (GCM) 10K type strain sequencing project: providing services to taxonomists for standard genome sequencing and annotation.</title>
        <authorList>
            <consortium name="The Broad Institute Genomics Platform"/>
            <consortium name="The Broad Institute Genome Sequencing Center for Infectious Disease"/>
            <person name="Wu L."/>
            <person name="Ma J."/>
        </authorList>
    </citation>
    <scope>NUCLEOTIDE SEQUENCE [LARGE SCALE GENOMIC DNA]</scope>
    <source>
        <strain evidence="8">GH52</strain>
    </source>
</reference>
<dbReference type="InterPro" id="IPR006103">
    <property type="entry name" value="Glyco_hydro_2_cat"/>
</dbReference>
<evidence type="ECO:0000256" key="2">
    <source>
        <dbReference type="ARBA" id="ARBA00022801"/>
    </source>
</evidence>
<gene>
    <name evidence="7" type="ORF">ACFSJH_08245</name>
</gene>
<keyword evidence="3" id="KW-0326">Glycosidase</keyword>
<evidence type="ECO:0000259" key="5">
    <source>
        <dbReference type="Pfam" id="PF02836"/>
    </source>
</evidence>
<dbReference type="Pfam" id="PF02836">
    <property type="entry name" value="Glyco_hydro_2_C"/>
    <property type="match status" value="1"/>
</dbReference>
<proteinExistence type="inferred from homology"/>
<protein>
    <submittedName>
        <fullName evidence="7">Glycoside hydrolase family 2 protein</fullName>
    </submittedName>
</protein>
<organism evidence="7 8">
    <name type="scientific">Paenibacillus yanchengensis</name>
    <dbReference type="NCBI Taxonomy" id="2035833"/>
    <lineage>
        <taxon>Bacteria</taxon>
        <taxon>Bacillati</taxon>
        <taxon>Bacillota</taxon>
        <taxon>Bacilli</taxon>
        <taxon>Bacillales</taxon>
        <taxon>Paenibacillaceae</taxon>
        <taxon>Paenibacillus</taxon>
    </lineage>
</organism>
<dbReference type="InterPro" id="IPR008979">
    <property type="entry name" value="Galactose-bd-like_sf"/>
</dbReference>
<dbReference type="Proteomes" id="UP001597362">
    <property type="component" value="Unassembled WGS sequence"/>
</dbReference>
<comment type="similarity">
    <text evidence="1">Belongs to the glycosyl hydrolase 2 family.</text>
</comment>
<dbReference type="Pfam" id="PF00703">
    <property type="entry name" value="Glyco_hydro_2"/>
    <property type="match status" value="1"/>
</dbReference>
<dbReference type="Gene3D" id="3.20.20.80">
    <property type="entry name" value="Glycosidases"/>
    <property type="match status" value="1"/>
</dbReference>
<evidence type="ECO:0000313" key="8">
    <source>
        <dbReference type="Proteomes" id="UP001597362"/>
    </source>
</evidence>
<sequence length="707" mass="80181">MGDSAICGNLIKYSPSSSDFYEWAIGGFLSIMKENNNLYERKMMMARQIVPLDGEWLFQADMANEGNEQEWYKHGLTDGQQVRIPHTWNIQEGLEDYRGTGWYSYSFTVPEDWQDKLVRVQFDAVYRDTIIWLNGQKVLEHNGSGYTPFLIDITPFLNNAATQLLVVSVNNENSATALPMNNTFDWADDGGIYRGVSFIVTGQYAIDYAKLSAAPLFEKNERNANSGVLSGTVHLWNNPLLDGDSTTNFRLNVTVEKDGQVVKEQVVEQAVTAKEGIITLSELTVDKLDLWHFDHPHLYSVRLTLFVGEVEQAVDELVVNVGFREIKAVGNQLLLNREPVRLMGVEWMPGSHPERGMAETEEQLFEMLTHIKHANCVITRFHWQQDSKLLDWCDRNGLLVQEEIPHWAQPFDPGDETLALATKHAEAMIARHYNHPSIFAWGMGNEVNAQSPITVRYFERLKLVIEQLDHTRSINYVSNSVHENPAADASGVGDMIMWNDYIGTWHGDLDRTAEIKQIVAAYPDKPLVISEFGLCEPKFTGGDERREQILIENTLEYRKHKSIAVLYYFSLNDYRTQMGEEGVGRFCQRVHGSMDMYGNAKPSYYALRTLGSPVELTAVYNAVTEGLELTVTVRNDIPNYAIDGYRISLENEQGDNAEVILPALSPGQSYMITNPAISVERWEEISFQIVRPTGFSVIDGRLGDYKQ</sequence>
<feature type="domain" description="Glycoside hydrolase family 2 catalytic" evidence="5">
    <location>
        <begin position="330"/>
        <end position="536"/>
    </location>
</feature>
<evidence type="ECO:0000259" key="4">
    <source>
        <dbReference type="Pfam" id="PF00703"/>
    </source>
</evidence>
<dbReference type="SUPFAM" id="SSF49303">
    <property type="entry name" value="beta-Galactosidase/glucuronidase domain"/>
    <property type="match status" value="1"/>
</dbReference>
<feature type="domain" description="Glycoside hydrolase family 2 immunoglobulin-like beta-sandwich" evidence="4">
    <location>
        <begin position="242"/>
        <end position="324"/>
    </location>
</feature>
<accession>A0ABW4YJ30</accession>
<keyword evidence="2 7" id="KW-0378">Hydrolase</keyword>
<dbReference type="PANTHER" id="PTHR42732:SF1">
    <property type="entry name" value="BETA-MANNOSIDASE"/>
    <property type="match status" value="1"/>
</dbReference>
<comment type="caution">
    <text evidence="7">The sequence shown here is derived from an EMBL/GenBank/DDBJ whole genome shotgun (WGS) entry which is preliminary data.</text>
</comment>
<dbReference type="InterPro" id="IPR017853">
    <property type="entry name" value="GH"/>
</dbReference>
<dbReference type="Gene3D" id="2.60.120.260">
    <property type="entry name" value="Galactose-binding domain-like"/>
    <property type="match status" value="1"/>
</dbReference>
<dbReference type="InterPro" id="IPR006104">
    <property type="entry name" value="Glyco_hydro_2_N"/>
</dbReference>
<dbReference type="EMBL" id="JBHUHO010000024">
    <property type="protein sequence ID" value="MFD2115716.1"/>
    <property type="molecule type" value="Genomic_DNA"/>
</dbReference>
<name>A0ABW4YJ30_9BACL</name>
<dbReference type="RefSeq" id="WP_377771150.1">
    <property type="nucleotide sequence ID" value="NZ_JBHUHO010000024.1"/>
</dbReference>
<dbReference type="Pfam" id="PF02837">
    <property type="entry name" value="Glyco_hydro_2_N"/>
    <property type="match status" value="1"/>
</dbReference>
<evidence type="ECO:0000259" key="6">
    <source>
        <dbReference type="Pfam" id="PF02837"/>
    </source>
</evidence>
<evidence type="ECO:0000256" key="1">
    <source>
        <dbReference type="ARBA" id="ARBA00007401"/>
    </source>
</evidence>
<dbReference type="InterPro" id="IPR006102">
    <property type="entry name" value="Ig-like_GH2"/>
</dbReference>
<dbReference type="PANTHER" id="PTHR42732">
    <property type="entry name" value="BETA-GALACTOSIDASE"/>
    <property type="match status" value="1"/>
</dbReference>
<dbReference type="SUPFAM" id="SSF49785">
    <property type="entry name" value="Galactose-binding domain-like"/>
    <property type="match status" value="1"/>
</dbReference>
<dbReference type="Gene3D" id="2.60.40.10">
    <property type="entry name" value="Immunoglobulins"/>
    <property type="match status" value="1"/>
</dbReference>
<dbReference type="InterPro" id="IPR036156">
    <property type="entry name" value="Beta-gal/glucu_dom_sf"/>
</dbReference>
<dbReference type="SUPFAM" id="SSF51445">
    <property type="entry name" value="(Trans)glycosidases"/>
    <property type="match status" value="1"/>
</dbReference>
<dbReference type="InterPro" id="IPR013783">
    <property type="entry name" value="Ig-like_fold"/>
</dbReference>
<dbReference type="InterPro" id="IPR051913">
    <property type="entry name" value="GH2_Domain-Containing"/>
</dbReference>
<keyword evidence="8" id="KW-1185">Reference proteome</keyword>
<feature type="domain" description="Glycosyl hydrolases family 2 sugar binding" evidence="6">
    <location>
        <begin position="52"/>
        <end position="199"/>
    </location>
</feature>
<dbReference type="GO" id="GO:0016787">
    <property type="term" value="F:hydrolase activity"/>
    <property type="evidence" value="ECO:0007669"/>
    <property type="project" value="UniProtKB-KW"/>
</dbReference>